<keyword evidence="2" id="KW-0645">Protease</keyword>
<evidence type="ECO:0000256" key="1">
    <source>
        <dbReference type="ARBA" id="ARBA00005234"/>
    </source>
</evidence>
<keyword evidence="8" id="KW-1185">Reference proteome</keyword>
<feature type="compositionally biased region" description="Low complexity" evidence="4">
    <location>
        <begin position="429"/>
        <end position="455"/>
    </location>
</feature>
<dbReference type="GO" id="GO:0006508">
    <property type="term" value="P:proteolysis"/>
    <property type="evidence" value="ECO:0007669"/>
    <property type="project" value="UniProtKB-KW"/>
</dbReference>
<feature type="region of interest" description="Disordered" evidence="4">
    <location>
        <begin position="285"/>
        <end position="324"/>
    </location>
</feature>
<keyword evidence="5" id="KW-0812">Transmembrane</keyword>
<dbReference type="InterPro" id="IPR038765">
    <property type="entry name" value="Papain-like_cys_pep_sf"/>
</dbReference>
<feature type="domain" description="Ubiquitin-like protease family profile" evidence="6">
    <location>
        <begin position="46"/>
        <end position="239"/>
    </location>
</feature>
<accession>A0A1X6PDB6</accession>
<dbReference type="EMBL" id="KV918806">
    <property type="protein sequence ID" value="OSX78730.1"/>
    <property type="molecule type" value="Genomic_DNA"/>
</dbReference>
<dbReference type="Proteomes" id="UP000218209">
    <property type="component" value="Unassembled WGS sequence"/>
</dbReference>
<evidence type="ECO:0000256" key="5">
    <source>
        <dbReference type="SAM" id="Phobius"/>
    </source>
</evidence>
<evidence type="ECO:0000313" key="8">
    <source>
        <dbReference type="Proteomes" id="UP000218209"/>
    </source>
</evidence>
<evidence type="ECO:0000256" key="2">
    <source>
        <dbReference type="ARBA" id="ARBA00022670"/>
    </source>
</evidence>
<feature type="region of interest" description="Disordered" evidence="4">
    <location>
        <begin position="1"/>
        <end position="26"/>
    </location>
</feature>
<keyword evidence="3" id="KW-0378">Hydrolase</keyword>
<evidence type="ECO:0000256" key="4">
    <source>
        <dbReference type="SAM" id="MobiDB-lite"/>
    </source>
</evidence>
<feature type="compositionally biased region" description="Low complexity" evidence="4">
    <location>
        <begin position="465"/>
        <end position="491"/>
    </location>
</feature>
<protein>
    <recommendedName>
        <fullName evidence="6">Ubiquitin-like protease family profile domain-containing protein</fullName>
    </recommendedName>
</protein>
<dbReference type="Gene3D" id="3.40.395.10">
    <property type="entry name" value="Adenoviral Proteinase, Chain A"/>
    <property type="match status" value="1"/>
</dbReference>
<organism evidence="7 8">
    <name type="scientific">Porphyra umbilicalis</name>
    <name type="common">Purple laver</name>
    <name type="synonym">Red alga</name>
    <dbReference type="NCBI Taxonomy" id="2786"/>
    <lineage>
        <taxon>Eukaryota</taxon>
        <taxon>Rhodophyta</taxon>
        <taxon>Bangiophyceae</taxon>
        <taxon>Bangiales</taxon>
        <taxon>Bangiaceae</taxon>
        <taxon>Porphyra</taxon>
    </lineage>
</organism>
<dbReference type="AlphaFoldDB" id="A0A1X6PDB6"/>
<sequence>MTTTGTRGGRQVGVGDVVHADAEPTPRSRRSRDVLFTYSGGPWGCINVTQDDCLSLCDESDTRDAVIDALARYVWQEQLCGADRRDCLVFDSVFYRLLRSGGPSRVAAMTQRFNVFAFSTLVFFFCEGGHWWIGVLSDVPRLERSMSMSAGGAVHTGKPIATLAFFNSLRGVPVGTRARSTLLGWLRAESIRRGIGTGEDLVPPRHWVHSCISVVTPIVPQQSNSHECGLFALSFFHSFFSCTARDRLALLHPGAEGRAAWSAAFILKTRPELRALCDVLVERHRGRDGHGGAQGRREDAAELPTEGASAGEASKPAPALDGGSTVSIAKTATTAATKGGTAAALAGELPKPAPAVGAGSTASTQTTATTAATKGGTAAASAGESPKPPPAVGAGSTASTQTTATTAATKGGTAAASAGESPKPTSEVGAGSAASTQTTATTAATKGGTAAASAGESPKPASEVGAGSTASTQTTATTEATKGTTAGATAGDVPISSPVVGGSAAASTSKTATAAAANGIAHALYDSEHLELEGRLAKRRRVCSPHVAATAWLSALDKWSMKMEPEAAMEVVAVFLRCDGLFPSYFTHFAVGLVKGSPPASTSRLEPWFVAMLNEGSGSQVPGSSGGVSRVHRAYVHAVISAAYAFHGASLPAQE</sequence>
<dbReference type="SUPFAM" id="SSF54001">
    <property type="entry name" value="Cysteine proteinases"/>
    <property type="match status" value="1"/>
</dbReference>
<feature type="compositionally biased region" description="Basic and acidic residues" evidence="4">
    <location>
        <begin position="285"/>
        <end position="300"/>
    </location>
</feature>
<reference evidence="7 8" key="1">
    <citation type="submission" date="2017-03" db="EMBL/GenBank/DDBJ databases">
        <title>WGS assembly of Porphyra umbilicalis.</title>
        <authorList>
            <person name="Brawley S.H."/>
            <person name="Blouin N.A."/>
            <person name="Ficko-Blean E."/>
            <person name="Wheeler G.L."/>
            <person name="Lohr M."/>
            <person name="Goodson H.V."/>
            <person name="Jenkins J.W."/>
            <person name="Blaby-Haas C.E."/>
            <person name="Helliwell K.E."/>
            <person name="Chan C."/>
            <person name="Marriage T."/>
            <person name="Bhattacharya D."/>
            <person name="Klein A.S."/>
            <person name="Badis Y."/>
            <person name="Brodie J."/>
            <person name="Cao Y."/>
            <person name="Collen J."/>
            <person name="Dittami S.M."/>
            <person name="Gachon C.M."/>
            <person name="Green B.R."/>
            <person name="Karpowicz S."/>
            <person name="Kim J.W."/>
            <person name="Kudahl U."/>
            <person name="Lin S."/>
            <person name="Michel G."/>
            <person name="Mittag M."/>
            <person name="Olson B.J."/>
            <person name="Pangilinan J."/>
            <person name="Peng Y."/>
            <person name="Qiu H."/>
            <person name="Shu S."/>
            <person name="Singer J.T."/>
            <person name="Smith A.G."/>
            <person name="Sprecher B.N."/>
            <person name="Wagner V."/>
            <person name="Wang W."/>
            <person name="Wang Z.-Y."/>
            <person name="Yan J."/>
            <person name="Yarish C."/>
            <person name="Zoeuner-Riek S."/>
            <person name="Zhuang Y."/>
            <person name="Zou Y."/>
            <person name="Lindquist E.A."/>
            <person name="Grimwood J."/>
            <person name="Barry K."/>
            <person name="Rokhsar D.S."/>
            <person name="Schmutz J."/>
            <person name="Stiller J.W."/>
            <person name="Grossman A.R."/>
            <person name="Prochnik S.E."/>
        </authorList>
    </citation>
    <scope>NUCLEOTIDE SEQUENCE [LARGE SCALE GENOMIC DNA]</scope>
    <source>
        <strain evidence="7">4086291</strain>
    </source>
</reference>
<name>A0A1X6PDB6_PORUM</name>
<keyword evidence="5" id="KW-0472">Membrane</keyword>
<feature type="compositionally biased region" description="Low complexity" evidence="4">
    <location>
        <begin position="355"/>
        <end position="383"/>
    </location>
</feature>
<gene>
    <name evidence="7" type="ORF">BU14_0101s0011</name>
</gene>
<dbReference type="PROSITE" id="PS50600">
    <property type="entry name" value="ULP_PROTEASE"/>
    <property type="match status" value="1"/>
</dbReference>
<evidence type="ECO:0000313" key="7">
    <source>
        <dbReference type="EMBL" id="OSX78730.1"/>
    </source>
</evidence>
<evidence type="ECO:0000259" key="6">
    <source>
        <dbReference type="PROSITE" id="PS50600"/>
    </source>
</evidence>
<keyword evidence="5" id="KW-1133">Transmembrane helix</keyword>
<feature type="compositionally biased region" description="Low complexity" evidence="4">
    <location>
        <begin position="392"/>
        <end position="419"/>
    </location>
</feature>
<evidence type="ECO:0000256" key="3">
    <source>
        <dbReference type="ARBA" id="ARBA00022801"/>
    </source>
</evidence>
<comment type="similarity">
    <text evidence="1">Belongs to the peptidase C48 family.</text>
</comment>
<proteinExistence type="inferred from homology"/>
<dbReference type="OrthoDB" id="49219at2759"/>
<feature type="region of interest" description="Disordered" evidence="4">
    <location>
        <begin position="354"/>
        <end position="503"/>
    </location>
</feature>
<dbReference type="Pfam" id="PF02902">
    <property type="entry name" value="Peptidase_C48"/>
    <property type="match status" value="1"/>
</dbReference>
<feature type="transmembrane region" description="Helical" evidence="5">
    <location>
        <begin position="113"/>
        <end position="133"/>
    </location>
</feature>
<dbReference type="InterPro" id="IPR003653">
    <property type="entry name" value="Peptidase_C48_C"/>
</dbReference>
<dbReference type="GO" id="GO:0008234">
    <property type="term" value="F:cysteine-type peptidase activity"/>
    <property type="evidence" value="ECO:0007669"/>
    <property type="project" value="InterPro"/>
</dbReference>
<feature type="compositionally biased region" description="Gly residues" evidence="4">
    <location>
        <begin position="1"/>
        <end position="12"/>
    </location>
</feature>